<feature type="domain" description="Fibronectin type-III" evidence="4">
    <location>
        <begin position="237"/>
        <end position="329"/>
    </location>
</feature>
<feature type="transmembrane region" description="Helical" evidence="3">
    <location>
        <begin position="1201"/>
        <end position="1224"/>
    </location>
</feature>
<feature type="compositionally biased region" description="Polar residues" evidence="2">
    <location>
        <begin position="857"/>
        <end position="868"/>
    </location>
</feature>
<dbReference type="InterPro" id="IPR013783">
    <property type="entry name" value="Ig-like_fold"/>
</dbReference>
<feature type="compositionally biased region" description="Polar residues" evidence="2">
    <location>
        <begin position="19"/>
        <end position="44"/>
    </location>
</feature>
<name>A0A7M5WL69_9CNID</name>
<feature type="compositionally biased region" description="Low complexity" evidence="2">
    <location>
        <begin position="153"/>
        <end position="164"/>
    </location>
</feature>
<feature type="domain" description="Fibronectin type-III" evidence="4">
    <location>
        <begin position="431"/>
        <end position="523"/>
    </location>
</feature>
<evidence type="ECO:0000256" key="1">
    <source>
        <dbReference type="ARBA" id="ARBA00022737"/>
    </source>
</evidence>
<sequence>MAVQAHQDYGMCLPEHHSPSQSPLSASPIPDQSHSPRGNGTNMMGQEHNWYIILEPNGNSNVVHFNSPNGETVASFIANCGDMIEFEPGVFFQVPYPQQPGPMPIQPVPQPIHQPQPMYLNTSAQNIQNSNMIPNGYNSHEFTVNPYCPSHGNANTTNNFTQTNGRAEKRREKLQKKLRDKNQSTCTCKQSMQFNGHNGLNGRMVGHPDGVHILPEDNGYHNLDPNEGLDPEKDMTICIPPKTMAESPYAIILTWDECILNNSHLQGCLFDLQMSDARNKYKSIFSGQSSTFRASELQPGTQYFFRLSASWNNKRGPFSDAVSCTTLQTKPTTPSMLRVIQKTKTAITLKWNAPISDGGSSITSYTLQWIKGHEQGQYSDLFTGLQKQFKHSHKLPPGTQCSFRVLATNEIGSSDWSDVMRCLTSAGPPAAPEAPKSVDCGTNFIRLIWCEPDNNGAPVEEYKLEMEDPNDGYGFISKYHGEKTSYCCQNLRRNTHYTFRLSASNSQGFSRPSPPISYMTLPEAPGKMEKPKVNGKPKTNSISIKWEPPRDSGGNEAISYILEVDDGKGGQLNPLYQGSDREFTLSNLKPGCTYKIRVVSESKAGQGTWSPILQASTLPVCPRNCQPPSCHKAEPNSLQLDWDEPETGGAKISNYVIQMASSSEGEFKQVYTGCKRGCRVTELLPGTDYHFKMQATNQAGTSLWSPVSTLTTAPSPPDAPDVPVVSFKTPTNLRLDWVEPVLHGAEVTSYTVEKLEDDSFHKVYQGTCCFCEIKRNLNPATHYYFRIQAHSTAGDSSYSEVFTVEMPPSVPGPVTEIKVIEQTSNSCLVQWRHPIDHGARVYEYILEATGATSMICTAQRPNPSSLDVTTTSLDGSTRSDRSDRGSTMDGESDLDESDIEEGVSNESIHSEASSLTASKLNDEYMEYRLSGLTADASYRLRIQAVNSVGTGLFSHPIQFFTKELPPSPPTLTASSISHHGIKLKWGNSSTKKSLSVLNHCLQLQNKSGSFSQVYDGMSTSYTINKLNELTPYCCRIRSKNDAGEGDFSQPKIFYTKARPPPTIKDLECANITNTSLNITWSPIEKKLRPDDVMEYRLQMLDQETGKDFKQVYQGPNHSYEVKDLKPESSYSFRVHAVRYLSESARTSTPTSSSEIKGAFSSPLLRAKTLSEKAMEESVENENLETTPQEDTQTCKLTDTHIALIILSTFLIICALIAGILRWVLNEAQL</sequence>
<feature type="compositionally biased region" description="Basic and acidic residues" evidence="2">
    <location>
        <begin position="166"/>
        <end position="182"/>
    </location>
</feature>
<keyword evidence="6" id="KW-1185">Reference proteome</keyword>
<feature type="region of interest" description="Disordered" evidence="2">
    <location>
        <begin position="857"/>
        <end position="914"/>
    </location>
</feature>
<keyword evidence="3" id="KW-1133">Transmembrane helix</keyword>
<dbReference type="Pfam" id="PF00041">
    <property type="entry name" value="fn3"/>
    <property type="match status" value="7"/>
</dbReference>
<evidence type="ECO:0000256" key="3">
    <source>
        <dbReference type="SAM" id="Phobius"/>
    </source>
</evidence>
<feature type="domain" description="Fibronectin type-III" evidence="4">
    <location>
        <begin position="524"/>
        <end position="620"/>
    </location>
</feature>
<dbReference type="PROSITE" id="PS50853">
    <property type="entry name" value="FN3"/>
    <property type="match status" value="9"/>
</dbReference>
<dbReference type="Gene3D" id="2.60.40.10">
    <property type="entry name" value="Immunoglobulins"/>
    <property type="match status" value="9"/>
</dbReference>
<feature type="compositionally biased region" description="Basic and acidic residues" evidence="2">
    <location>
        <begin position="877"/>
        <end position="886"/>
    </location>
</feature>
<evidence type="ECO:0000313" key="5">
    <source>
        <dbReference type="EnsemblMetazoa" id="CLYHEMP008838.1"/>
    </source>
</evidence>
<dbReference type="SMART" id="SM00060">
    <property type="entry name" value="FN3"/>
    <property type="match status" value="9"/>
</dbReference>
<reference evidence="5" key="1">
    <citation type="submission" date="2021-01" db="UniProtKB">
        <authorList>
            <consortium name="EnsemblMetazoa"/>
        </authorList>
    </citation>
    <scope>IDENTIFICATION</scope>
</reference>
<dbReference type="OrthoDB" id="443915at2759"/>
<dbReference type="InterPro" id="IPR050964">
    <property type="entry name" value="Striated_Muscle_Regulatory"/>
</dbReference>
<accession>A0A7M5WL69</accession>
<evidence type="ECO:0000313" key="6">
    <source>
        <dbReference type="Proteomes" id="UP000594262"/>
    </source>
</evidence>
<organism evidence="5 6">
    <name type="scientific">Clytia hemisphaerica</name>
    <dbReference type="NCBI Taxonomy" id="252671"/>
    <lineage>
        <taxon>Eukaryota</taxon>
        <taxon>Metazoa</taxon>
        <taxon>Cnidaria</taxon>
        <taxon>Hydrozoa</taxon>
        <taxon>Hydroidolina</taxon>
        <taxon>Leptothecata</taxon>
        <taxon>Obeliida</taxon>
        <taxon>Clytiidae</taxon>
        <taxon>Clytia</taxon>
    </lineage>
</organism>
<dbReference type="PRINTS" id="PR00014">
    <property type="entry name" value="FNTYPEIII"/>
</dbReference>
<proteinExistence type="predicted"/>
<feature type="region of interest" description="Disordered" evidence="2">
    <location>
        <begin position="1"/>
        <end position="44"/>
    </location>
</feature>
<feature type="domain" description="Fibronectin type-III" evidence="4">
    <location>
        <begin position="965"/>
        <end position="1058"/>
    </location>
</feature>
<feature type="domain" description="Fibronectin type-III" evidence="4">
    <location>
        <begin position="862"/>
        <end position="964"/>
    </location>
</feature>
<dbReference type="PANTHER" id="PTHR13817:SF73">
    <property type="entry name" value="FIBRONECTIN TYPE-III DOMAIN-CONTAINING PROTEIN"/>
    <property type="match status" value="1"/>
</dbReference>
<keyword evidence="1" id="KW-0677">Repeat</keyword>
<dbReference type="EnsemblMetazoa" id="CLYHEMT008838.1">
    <property type="protein sequence ID" value="CLYHEMP008838.1"/>
    <property type="gene ID" value="CLYHEMG008838"/>
</dbReference>
<dbReference type="RefSeq" id="XP_066920068.1">
    <property type="nucleotide sequence ID" value="XM_067063967.1"/>
</dbReference>
<dbReference type="GeneID" id="136807388"/>
<feature type="domain" description="Fibronectin type-III" evidence="4">
    <location>
        <begin position="333"/>
        <end position="429"/>
    </location>
</feature>
<dbReference type="PANTHER" id="PTHR13817">
    <property type="entry name" value="TITIN"/>
    <property type="match status" value="1"/>
</dbReference>
<evidence type="ECO:0000256" key="2">
    <source>
        <dbReference type="SAM" id="MobiDB-lite"/>
    </source>
</evidence>
<dbReference type="SUPFAM" id="SSF49265">
    <property type="entry name" value="Fibronectin type III"/>
    <property type="match status" value="5"/>
</dbReference>
<feature type="domain" description="Fibronectin type-III" evidence="4">
    <location>
        <begin position="624"/>
        <end position="715"/>
    </location>
</feature>
<dbReference type="AlphaFoldDB" id="A0A7M5WL69"/>
<feature type="domain" description="Fibronectin type-III" evidence="4">
    <location>
        <begin position="1062"/>
        <end position="1163"/>
    </location>
</feature>
<evidence type="ECO:0000259" key="4">
    <source>
        <dbReference type="PROSITE" id="PS50853"/>
    </source>
</evidence>
<feature type="compositionally biased region" description="Polar residues" evidence="2">
    <location>
        <begin position="904"/>
        <end position="914"/>
    </location>
</feature>
<feature type="region of interest" description="Disordered" evidence="2">
    <location>
        <begin position="522"/>
        <end position="549"/>
    </location>
</feature>
<dbReference type="InterPro" id="IPR003961">
    <property type="entry name" value="FN3_dom"/>
</dbReference>
<dbReference type="Proteomes" id="UP000594262">
    <property type="component" value="Unplaced"/>
</dbReference>
<dbReference type="CDD" id="cd00063">
    <property type="entry name" value="FN3"/>
    <property type="match status" value="9"/>
</dbReference>
<keyword evidence="3" id="KW-0812">Transmembrane</keyword>
<feature type="domain" description="Fibronectin type-III" evidence="4">
    <location>
        <begin position="719"/>
        <end position="809"/>
    </location>
</feature>
<keyword evidence="3" id="KW-0472">Membrane</keyword>
<dbReference type="InterPro" id="IPR036116">
    <property type="entry name" value="FN3_sf"/>
</dbReference>
<protein>
    <recommendedName>
        <fullName evidence="4">Fibronectin type-III domain-containing protein</fullName>
    </recommendedName>
</protein>
<feature type="region of interest" description="Disordered" evidence="2">
    <location>
        <begin position="153"/>
        <end position="182"/>
    </location>
</feature>
<feature type="compositionally biased region" description="Acidic residues" evidence="2">
    <location>
        <begin position="890"/>
        <end position="903"/>
    </location>
</feature>